<dbReference type="EMBL" id="JAESVD010000010">
    <property type="protein sequence ID" value="MBL4914740.1"/>
    <property type="molecule type" value="Genomic_DNA"/>
</dbReference>
<dbReference type="Proteomes" id="UP000604898">
    <property type="component" value="Unassembled WGS sequence"/>
</dbReference>
<proteinExistence type="predicted"/>
<comment type="caution">
    <text evidence="1">The sequence shown here is derived from an EMBL/GenBank/DDBJ whole genome shotgun (WGS) entry which is preliminary data.</text>
</comment>
<gene>
    <name evidence="1" type="ORF">JMA39_16675</name>
</gene>
<protein>
    <submittedName>
        <fullName evidence="1">Uncharacterized protein</fullName>
    </submittedName>
</protein>
<sequence length="583" mass="67653">MTDLTYLSGWKPELCIQLNDGHHRKADFNRLLVKHFPSTETMQQENDFINANRERIILKMKDQFQESIDEGGSHSSLYFTFNNIYPYVKWCDKENSRAFTRISIEKYMDALYQKVLLGSLKKSTYKKMRSRLFVTFTQTLDLPTSWFDNITVLNSSDTEPFEAYSRSDLNQLLPFLIKLFNQTYQQFIANPDKHIAANKSRPTMEFVWKGDTYKLCSGISKMMCSATFLLAYYTYANTCDLFNLKQPKNTSFSLDEAWYTMPTFKRRAFKMIQIEMGEHGVLEMPKHSITFFDKLLKASKILNKGGDKLLLKTIAHKQLKPMNATTLQDFLRLWVEKHFVFTDQTGRRLRPVISRFRETGSQLTAYHQGKLANDIMLNNTPNTRKKSYSTGNKYTNNGMMQDTLLIRQEQAQAKVSTKEAQQNIAIEVLVIEEEYKNHIPNLSNTPNGGSCANPFSKKSEKYTRKALRHGLAKEGERLACADLLACFGCPEQVIVQSDHNIWSLLSFKLCIEEAMYLHLDAHHYRKNFENVVHFIENRILPKLTKTLIKQAELRIVNEGQHPLWSDSDSIIDLIPSQTNKEYL</sequence>
<accession>A0ABS1T2D3</accession>
<organism evidence="1 2">
    <name type="scientific">Shewanella schlegeliana</name>
    <dbReference type="NCBI Taxonomy" id="190308"/>
    <lineage>
        <taxon>Bacteria</taxon>
        <taxon>Pseudomonadati</taxon>
        <taxon>Pseudomonadota</taxon>
        <taxon>Gammaproteobacteria</taxon>
        <taxon>Alteromonadales</taxon>
        <taxon>Shewanellaceae</taxon>
        <taxon>Shewanella</taxon>
    </lineage>
</organism>
<reference evidence="1 2" key="1">
    <citation type="submission" date="2021-01" db="EMBL/GenBank/DDBJ databases">
        <title>Genome sequence of Shewanella schlegeliana JCM 11561.</title>
        <authorList>
            <person name="Zhang H."/>
            <person name="Li C."/>
        </authorList>
    </citation>
    <scope>NUCLEOTIDE SEQUENCE [LARGE SCALE GENOMIC DNA]</scope>
    <source>
        <strain evidence="1 2">JCM 11561</strain>
    </source>
</reference>
<name>A0ABS1T2D3_9GAMM</name>
<dbReference type="RefSeq" id="WP_202722989.1">
    <property type="nucleotide sequence ID" value="NZ_BPEX01000004.1"/>
</dbReference>
<evidence type="ECO:0000313" key="2">
    <source>
        <dbReference type="Proteomes" id="UP000604898"/>
    </source>
</evidence>
<keyword evidence="2" id="KW-1185">Reference proteome</keyword>
<evidence type="ECO:0000313" key="1">
    <source>
        <dbReference type="EMBL" id="MBL4914740.1"/>
    </source>
</evidence>